<keyword evidence="6 26" id="KW-0472">Membrane</keyword>
<dbReference type="Proteomes" id="UP000193411">
    <property type="component" value="Unassembled WGS sequence"/>
</dbReference>
<evidence type="ECO:0000256" key="10">
    <source>
        <dbReference type="ARBA" id="ARBA00044881"/>
    </source>
</evidence>
<evidence type="ECO:0000256" key="11">
    <source>
        <dbReference type="ARBA" id="ARBA00044884"/>
    </source>
</evidence>
<comment type="catalytic activity">
    <reaction evidence="13">
        <text>L-alpha-aminoacyl-L-lysine(out) = L-alpha-aminoacyl-L-lysine(in)</text>
        <dbReference type="Rhea" id="RHEA:79383"/>
        <dbReference type="ChEBI" id="CHEBI:229966"/>
    </reaction>
</comment>
<evidence type="ECO:0000256" key="2">
    <source>
        <dbReference type="ARBA" id="ARBA00008335"/>
    </source>
</evidence>
<name>A0A1Y2HFA1_9FUNG</name>
<dbReference type="PANTHER" id="PTHR23512">
    <property type="entry name" value="MAJOR FACILITATOR SUPERFAMILY DOMAIN-CONTAINING PROTEIN 1"/>
    <property type="match status" value="1"/>
</dbReference>
<feature type="transmembrane region" description="Helical" evidence="26">
    <location>
        <begin position="262"/>
        <end position="287"/>
    </location>
</feature>
<dbReference type="InterPro" id="IPR036259">
    <property type="entry name" value="MFS_trans_sf"/>
</dbReference>
<keyword evidence="4 26" id="KW-0812">Transmembrane</keyword>
<sequence>MFGNWFAYDTIASLNLPLAEYLGFDNEFYQYLLSLYAVVYSLPNIILPFFGGVLIDRFGPRSIALGFCALTTVGQLVFVIGLVDRSPFWSIVGRTLFGLGGETLSVAQQRITTKWFRGSELALAIGVNLSVARLGSVINDFISPALAHRYSVPAALWFSFLSCAISFAATCILIYCDRKYAHICPERPSHHVVDARDIPLESVKPHLAHDPITNGPDGDDIDQLHLIPTNQNAIAEQSKGLRDLIAREVFILRQGFDSLGRLYWLIQLVMMLLLFTTVPFNTIHSAFLCAKYYPNQQEYAAQIMAVPDTISAVMVPFIGTFLDHRGHRAHGIIASSVTVFIVHFVLGAVPASILPTPIPALIVLGISYALLLTFMPVIPLLVPAHHLGCAYGMSTAVSNFSWTISPVIVAGLAASDPTYFKTEMYFAACGLLALFLSIYVNHLDARDNNGLLNKPSLGSSVDPANSKWTAVPSSDQLDDEPTQVISVQHNDMSKHPIALDQSRTRAPQVFASSSGDTLAAALPVRVGSTRPESRSPSPVRGRGGAIGSQGLLFNAPQPEFVEEALRPATLARVSLDSWGSWGSDGEDDL</sequence>
<keyword evidence="7" id="KW-0458">Lysosome</keyword>
<comment type="subcellular location">
    <subcellularLocation>
        <location evidence="1">Lysosome membrane</location>
        <topology evidence="1">Multi-pass membrane protein</topology>
    </subcellularLocation>
</comment>
<evidence type="ECO:0000256" key="3">
    <source>
        <dbReference type="ARBA" id="ARBA00022448"/>
    </source>
</evidence>
<evidence type="ECO:0000256" key="7">
    <source>
        <dbReference type="ARBA" id="ARBA00023228"/>
    </source>
</evidence>
<keyword evidence="5 26" id="KW-1133">Transmembrane helix</keyword>
<dbReference type="InterPro" id="IPR052187">
    <property type="entry name" value="MFSD1"/>
</dbReference>
<dbReference type="InterPro" id="IPR011701">
    <property type="entry name" value="MFS"/>
</dbReference>
<evidence type="ECO:0000256" key="6">
    <source>
        <dbReference type="ARBA" id="ARBA00023136"/>
    </source>
</evidence>
<evidence type="ECO:0000256" key="13">
    <source>
        <dbReference type="ARBA" id="ARBA00044893"/>
    </source>
</evidence>
<comment type="catalytic activity">
    <reaction evidence="20">
        <text>L-lysyl-glycine(out) = L-lysyl-glycine(in)</text>
        <dbReference type="Rhea" id="RHEA:79407"/>
        <dbReference type="ChEBI" id="CHEBI:191202"/>
    </reaction>
</comment>
<dbReference type="PANTHER" id="PTHR23512:SF3">
    <property type="entry name" value="MAJOR FACILITATOR SUPERFAMILY DOMAIN-CONTAINING PROTEIN 1"/>
    <property type="match status" value="1"/>
</dbReference>
<evidence type="ECO:0000256" key="20">
    <source>
        <dbReference type="ARBA" id="ARBA00044924"/>
    </source>
</evidence>
<dbReference type="Gene3D" id="1.20.1250.20">
    <property type="entry name" value="MFS general substrate transporter like domains"/>
    <property type="match status" value="1"/>
</dbReference>
<accession>A0A1Y2HFA1</accession>
<evidence type="ECO:0000256" key="4">
    <source>
        <dbReference type="ARBA" id="ARBA00022692"/>
    </source>
</evidence>
<feature type="transmembrane region" description="Helical" evidence="26">
    <location>
        <begin position="360"/>
        <end position="382"/>
    </location>
</feature>
<feature type="transmembrane region" description="Helical" evidence="26">
    <location>
        <begin position="299"/>
        <end position="319"/>
    </location>
</feature>
<reference evidence="27 28" key="1">
    <citation type="submission" date="2016-07" db="EMBL/GenBank/DDBJ databases">
        <title>Pervasive Adenine N6-methylation of Active Genes in Fungi.</title>
        <authorList>
            <consortium name="DOE Joint Genome Institute"/>
            <person name="Mondo S.J."/>
            <person name="Dannebaum R.O."/>
            <person name="Kuo R.C."/>
            <person name="Labutti K."/>
            <person name="Haridas S."/>
            <person name="Kuo A."/>
            <person name="Salamov A."/>
            <person name="Ahrendt S.R."/>
            <person name="Lipzen A."/>
            <person name="Sullivan W."/>
            <person name="Andreopoulos W.B."/>
            <person name="Clum A."/>
            <person name="Lindquist E."/>
            <person name="Daum C."/>
            <person name="Ramamoorthy G.K."/>
            <person name="Gryganskyi A."/>
            <person name="Culley D."/>
            <person name="Magnuson J.K."/>
            <person name="James T.Y."/>
            <person name="O'Malley M.A."/>
            <person name="Stajich J.E."/>
            <person name="Spatafora J.W."/>
            <person name="Visel A."/>
            <person name="Grigoriev I.V."/>
        </authorList>
    </citation>
    <scope>NUCLEOTIDE SEQUENCE [LARGE SCALE GENOMIC DNA]</scope>
    <source>
        <strain evidence="27 28">PL171</strain>
    </source>
</reference>
<feature type="transmembrane region" description="Helical" evidence="26">
    <location>
        <begin position="28"/>
        <end position="50"/>
    </location>
</feature>
<dbReference type="GO" id="GO:0022857">
    <property type="term" value="F:transmembrane transporter activity"/>
    <property type="evidence" value="ECO:0007669"/>
    <property type="project" value="InterPro"/>
</dbReference>
<evidence type="ECO:0000256" key="16">
    <source>
        <dbReference type="ARBA" id="ARBA00044900"/>
    </source>
</evidence>
<comment type="catalytic activity">
    <reaction evidence="16">
        <text>L-lysyl-L-lysine(out) = L-lysyl-L-lysine(in)</text>
        <dbReference type="Rhea" id="RHEA:79403"/>
        <dbReference type="ChEBI" id="CHEBI:229956"/>
    </reaction>
</comment>
<feature type="region of interest" description="Disordered" evidence="25">
    <location>
        <begin position="523"/>
        <end position="551"/>
    </location>
</feature>
<evidence type="ECO:0000313" key="28">
    <source>
        <dbReference type="Proteomes" id="UP000193411"/>
    </source>
</evidence>
<evidence type="ECO:0000313" key="27">
    <source>
        <dbReference type="EMBL" id="ORZ32373.1"/>
    </source>
</evidence>
<evidence type="ECO:0000256" key="18">
    <source>
        <dbReference type="ARBA" id="ARBA00044912"/>
    </source>
</evidence>
<feature type="transmembrane region" description="Helical" evidence="26">
    <location>
        <begin position="424"/>
        <end position="441"/>
    </location>
</feature>
<feature type="transmembrane region" description="Helical" evidence="26">
    <location>
        <begin position="389"/>
        <end position="412"/>
    </location>
</feature>
<evidence type="ECO:0000256" key="25">
    <source>
        <dbReference type="SAM" id="MobiDB-lite"/>
    </source>
</evidence>
<comment type="catalytic activity">
    <reaction evidence="18">
        <text>L-histidyl-L-alpha-amino acid(out) = L-histidyl-L-alpha-amino acid(in)</text>
        <dbReference type="Rhea" id="RHEA:79379"/>
        <dbReference type="ChEBI" id="CHEBI:229964"/>
    </reaction>
</comment>
<organism evidence="27 28">
    <name type="scientific">Catenaria anguillulae PL171</name>
    <dbReference type="NCBI Taxonomy" id="765915"/>
    <lineage>
        <taxon>Eukaryota</taxon>
        <taxon>Fungi</taxon>
        <taxon>Fungi incertae sedis</taxon>
        <taxon>Blastocladiomycota</taxon>
        <taxon>Blastocladiomycetes</taxon>
        <taxon>Blastocladiales</taxon>
        <taxon>Catenariaceae</taxon>
        <taxon>Catenaria</taxon>
    </lineage>
</organism>
<comment type="catalytic activity">
    <reaction evidence="15">
        <text>L-arginyl-L-alpha-amino acid(out) = L-arginyl-L-alpha-amino acid(in)</text>
        <dbReference type="Rhea" id="RHEA:79371"/>
        <dbReference type="ChEBI" id="CHEBI:84315"/>
    </reaction>
</comment>
<evidence type="ECO:0000256" key="9">
    <source>
        <dbReference type="ARBA" id="ARBA00044878"/>
    </source>
</evidence>
<evidence type="ECO:0000256" key="12">
    <source>
        <dbReference type="ARBA" id="ARBA00044891"/>
    </source>
</evidence>
<keyword evidence="28" id="KW-1185">Reference proteome</keyword>
<evidence type="ECO:0000256" key="17">
    <source>
        <dbReference type="ARBA" id="ARBA00044903"/>
    </source>
</evidence>
<proteinExistence type="inferred from homology"/>
<feature type="transmembrane region" description="Helical" evidence="26">
    <location>
        <begin position="62"/>
        <end position="82"/>
    </location>
</feature>
<keyword evidence="3" id="KW-0813">Transport</keyword>
<dbReference type="SUPFAM" id="SSF103473">
    <property type="entry name" value="MFS general substrate transporter"/>
    <property type="match status" value="1"/>
</dbReference>
<comment type="catalytic activity">
    <reaction evidence="10">
        <text>L-alpha-aminoacyl-L-arginine(out) = L-alpha-aminoacyl-L-arginine(in)</text>
        <dbReference type="Rhea" id="RHEA:79367"/>
        <dbReference type="ChEBI" id="CHEBI:229968"/>
    </reaction>
</comment>
<protein>
    <recommendedName>
        <fullName evidence="21">Lysosomal dipeptide transporter MFSD1</fullName>
    </recommendedName>
    <alternativeName>
        <fullName evidence="22">Major facilitator superfamily domain-containing protein 1</fullName>
    </alternativeName>
</protein>
<dbReference type="STRING" id="765915.A0A1Y2HFA1"/>
<evidence type="ECO:0000256" key="26">
    <source>
        <dbReference type="SAM" id="Phobius"/>
    </source>
</evidence>
<dbReference type="Pfam" id="PF07690">
    <property type="entry name" value="MFS_1"/>
    <property type="match status" value="1"/>
</dbReference>
<dbReference type="AlphaFoldDB" id="A0A1Y2HFA1"/>
<comment type="subunit">
    <text evidence="24">Homodimer. Interacts with lysosomal protein GLMP (via lumenal domain); the interaction starts while both proteins are still in the endoplasmic reticulum and is required for stabilization of MFSD1 in lysosomes but has no direct effect on its targeting to lysosomes or transporter activity.</text>
</comment>
<evidence type="ECO:0000256" key="22">
    <source>
        <dbReference type="ARBA" id="ARBA00045018"/>
    </source>
</evidence>
<dbReference type="EMBL" id="MCFL01000047">
    <property type="protein sequence ID" value="ORZ32373.1"/>
    <property type="molecule type" value="Genomic_DNA"/>
</dbReference>
<comment type="catalytic activity">
    <reaction evidence="14">
        <text>L-aspartyl-L-lysine(out) = L-aspartyl-L-lysine(in)</text>
        <dbReference type="Rhea" id="RHEA:79411"/>
        <dbReference type="ChEBI" id="CHEBI:229953"/>
    </reaction>
</comment>
<feature type="transmembrane region" description="Helical" evidence="26">
    <location>
        <begin position="154"/>
        <end position="176"/>
    </location>
</feature>
<dbReference type="OrthoDB" id="424834at2759"/>
<comment type="caution">
    <text evidence="27">The sequence shown here is derived from an EMBL/GenBank/DDBJ whole genome shotgun (WGS) entry which is preliminary data.</text>
</comment>
<comment type="catalytic activity">
    <reaction evidence="9">
        <text>L-histidyl-glycine(out) = L-histidyl-glycine(in)</text>
        <dbReference type="Rhea" id="RHEA:79395"/>
        <dbReference type="ChEBI" id="CHEBI:229957"/>
    </reaction>
</comment>
<comment type="catalytic activity">
    <reaction evidence="11">
        <text>L-alpha-aminoacyl-L-histidine(out) = L-alpha-aminoacyl-L-histidine(in)</text>
        <dbReference type="Rhea" id="RHEA:79375"/>
        <dbReference type="ChEBI" id="CHEBI:229967"/>
    </reaction>
</comment>
<feature type="non-terminal residue" evidence="27">
    <location>
        <position position="589"/>
    </location>
</feature>
<comment type="catalytic activity">
    <reaction evidence="19">
        <text>L-alanyl-L-lysine(out) = L-alanyl-L-lysine(in)</text>
        <dbReference type="Rhea" id="RHEA:79415"/>
        <dbReference type="ChEBI" id="CHEBI:192470"/>
    </reaction>
</comment>
<comment type="similarity">
    <text evidence="2">Belongs to the major facilitator superfamily.</text>
</comment>
<comment type="catalytic activity">
    <reaction evidence="17">
        <text>L-arginyl-glycine(out) = L-arginyl-glycine(in)</text>
        <dbReference type="Rhea" id="RHEA:79391"/>
        <dbReference type="ChEBI" id="CHEBI:229955"/>
    </reaction>
</comment>
<evidence type="ECO:0000256" key="14">
    <source>
        <dbReference type="ARBA" id="ARBA00044898"/>
    </source>
</evidence>
<comment type="catalytic activity">
    <reaction evidence="8">
        <text>L-lysyl-L-alanine(out) = L-lysyl-L-alanine(in)</text>
        <dbReference type="Rhea" id="RHEA:79399"/>
        <dbReference type="ChEBI" id="CHEBI:229954"/>
    </reaction>
</comment>
<comment type="catalytic activity">
    <reaction evidence="12">
        <text>L-lysyl-L-alpha-amino acid(out) = L-lysyl-L-alpha-amino acid(in)</text>
        <dbReference type="Rhea" id="RHEA:79387"/>
        <dbReference type="ChEBI" id="CHEBI:229965"/>
    </reaction>
</comment>
<evidence type="ECO:0000256" key="24">
    <source>
        <dbReference type="ARBA" id="ARBA00046376"/>
    </source>
</evidence>
<comment type="function">
    <text evidence="23">Lysosomal dipeptide uniporter that selectively exports lysine, arginine or histidine-containing dipeptides with a net positive charge from the lysosome lumen into the cytosol. Could play a role in a specific type of protein O-glycosylation indirectly regulating macrophages migration and tissue invasion. Also essential for liver homeostasis.</text>
</comment>
<evidence type="ECO:0000256" key="21">
    <source>
        <dbReference type="ARBA" id="ARBA00044985"/>
    </source>
</evidence>
<gene>
    <name evidence="27" type="ORF">BCR44DRAFT_155408</name>
</gene>
<evidence type="ECO:0000256" key="15">
    <source>
        <dbReference type="ARBA" id="ARBA00044899"/>
    </source>
</evidence>
<feature type="transmembrane region" description="Helical" evidence="26">
    <location>
        <begin position="331"/>
        <end position="354"/>
    </location>
</feature>
<evidence type="ECO:0000256" key="1">
    <source>
        <dbReference type="ARBA" id="ARBA00004155"/>
    </source>
</evidence>
<evidence type="ECO:0000256" key="23">
    <source>
        <dbReference type="ARBA" id="ARBA00045709"/>
    </source>
</evidence>
<evidence type="ECO:0000256" key="8">
    <source>
        <dbReference type="ARBA" id="ARBA00044876"/>
    </source>
</evidence>
<evidence type="ECO:0000256" key="19">
    <source>
        <dbReference type="ARBA" id="ARBA00044919"/>
    </source>
</evidence>
<evidence type="ECO:0000256" key="5">
    <source>
        <dbReference type="ARBA" id="ARBA00022989"/>
    </source>
</evidence>